<keyword evidence="2" id="KW-1185">Reference proteome</keyword>
<name>A0AAD2Q0X5_9AGAR</name>
<comment type="caution">
    <text evidence="1">The sequence shown here is derived from an EMBL/GenBank/DDBJ whole genome shotgun (WGS) entry which is preliminary data.</text>
</comment>
<dbReference type="Proteomes" id="UP001295794">
    <property type="component" value="Unassembled WGS sequence"/>
</dbReference>
<dbReference type="EMBL" id="CAVNYO010000045">
    <property type="protein sequence ID" value="CAK5263873.1"/>
    <property type="molecule type" value="Genomic_DNA"/>
</dbReference>
<evidence type="ECO:0000313" key="1">
    <source>
        <dbReference type="EMBL" id="CAK5263873.1"/>
    </source>
</evidence>
<reference evidence="1" key="1">
    <citation type="submission" date="2023-11" db="EMBL/GenBank/DDBJ databases">
        <authorList>
            <person name="De Vega J J."/>
            <person name="De Vega J J."/>
        </authorList>
    </citation>
    <scope>NUCLEOTIDE SEQUENCE</scope>
</reference>
<accession>A0AAD2Q0X5</accession>
<dbReference type="AlphaFoldDB" id="A0AAD2Q0X5"/>
<organism evidence="1 2">
    <name type="scientific">Mycena citricolor</name>
    <dbReference type="NCBI Taxonomy" id="2018698"/>
    <lineage>
        <taxon>Eukaryota</taxon>
        <taxon>Fungi</taxon>
        <taxon>Dikarya</taxon>
        <taxon>Basidiomycota</taxon>
        <taxon>Agaricomycotina</taxon>
        <taxon>Agaricomycetes</taxon>
        <taxon>Agaricomycetidae</taxon>
        <taxon>Agaricales</taxon>
        <taxon>Marasmiineae</taxon>
        <taxon>Mycenaceae</taxon>
        <taxon>Mycena</taxon>
    </lineage>
</organism>
<gene>
    <name evidence="1" type="ORF">MYCIT1_LOCUS3590</name>
</gene>
<feature type="non-terminal residue" evidence="1">
    <location>
        <position position="1"/>
    </location>
</feature>
<proteinExistence type="predicted"/>
<protein>
    <submittedName>
        <fullName evidence="1">Uncharacterized protein</fullName>
    </submittedName>
</protein>
<evidence type="ECO:0000313" key="2">
    <source>
        <dbReference type="Proteomes" id="UP001295794"/>
    </source>
</evidence>
<sequence>KQDATNTCSQDTCGGSAWLSYGRMMLMVTTSGDSDCGEGVNRSPIGLLSSCVVYPAIRLSRLSTDTRWKQFSRDELIYLNQDFEVQLGAFFAVYSNASPSPLNRQSQFYNSILERTTK</sequence>